<evidence type="ECO:0000256" key="3">
    <source>
        <dbReference type="ARBA" id="ARBA00022679"/>
    </source>
</evidence>
<evidence type="ECO:0000256" key="2">
    <source>
        <dbReference type="ARBA" id="ARBA00022516"/>
    </source>
</evidence>
<keyword evidence="6" id="KW-1133">Transmembrane helix</keyword>
<keyword evidence="3 8" id="KW-0808">Transferase</keyword>
<keyword evidence="6" id="KW-0812">Transmembrane</keyword>
<reference evidence="8 9" key="1">
    <citation type="submission" date="2019-08" db="EMBL/GenBank/DDBJ databases">
        <title>In-depth cultivation of the pig gut microbiome towards novel bacterial diversity and tailored functional studies.</title>
        <authorList>
            <person name="Wylensek D."/>
            <person name="Hitch T.C.A."/>
            <person name="Clavel T."/>
        </authorList>
    </citation>
    <scope>NUCLEOTIDE SEQUENCE [LARGE SCALE GENOMIC DNA]</scope>
    <source>
        <strain evidence="8 9">Oil+RF-744-WCA-WT-11</strain>
    </source>
</reference>
<dbReference type="PANTHER" id="PTHR10434">
    <property type="entry name" value="1-ACYL-SN-GLYCEROL-3-PHOSPHATE ACYLTRANSFERASE"/>
    <property type="match status" value="1"/>
</dbReference>
<comment type="caution">
    <text evidence="8">The sequence shown here is derived from an EMBL/GenBank/DDBJ whole genome shotgun (WGS) entry which is preliminary data.</text>
</comment>
<evidence type="ECO:0000256" key="6">
    <source>
        <dbReference type="SAM" id="Phobius"/>
    </source>
</evidence>
<proteinExistence type="predicted"/>
<dbReference type="EMBL" id="VULZ01000011">
    <property type="protein sequence ID" value="MSS15445.1"/>
    <property type="molecule type" value="Genomic_DNA"/>
</dbReference>
<organism evidence="8 9">
    <name type="scientific">Porcincola intestinalis</name>
    <dbReference type="NCBI Taxonomy" id="2606632"/>
    <lineage>
        <taxon>Bacteria</taxon>
        <taxon>Bacillati</taxon>
        <taxon>Bacillota</taxon>
        <taxon>Clostridia</taxon>
        <taxon>Lachnospirales</taxon>
        <taxon>Lachnospiraceae</taxon>
        <taxon>Porcincola</taxon>
    </lineage>
</organism>
<dbReference type="GO" id="GO:0006654">
    <property type="term" value="P:phosphatidic acid biosynthetic process"/>
    <property type="evidence" value="ECO:0007669"/>
    <property type="project" value="TreeGrafter"/>
</dbReference>
<dbReference type="SUPFAM" id="SSF69593">
    <property type="entry name" value="Glycerol-3-phosphate (1)-acyltransferase"/>
    <property type="match status" value="1"/>
</dbReference>
<evidence type="ECO:0000259" key="7">
    <source>
        <dbReference type="SMART" id="SM00563"/>
    </source>
</evidence>
<dbReference type="InterPro" id="IPR002123">
    <property type="entry name" value="Plipid/glycerol_acylTrfase"/>
</dbReference>
<dbReference type="Proteomes" id="UP000481852">
    <property type="component" value="Unassembled WGS sequence"/>
</dbReference>
<gene>
    <name evidence="8" type="ORF">FYJ35_10425</name>
</gene>
<name>A0A6L5X7S6_9FIRM</name>
<evidence type="ECO:0000256" key="5">
    <source>
        <dbReference type="ARBA" id="ARBA00023315"/>
    </source>
</evidence>
<dbReference type="Pfam" id="PF01553">
    <property type="entry name" value="Acyltransferase"/>
    <property type="match status" value="1"/>
</dbReference>
<dbReference type="AlphaFoldDB" id="A0A6L5X7S6"/>
<feature type="transmembrane region" description="Helical" evidence="6">
    <location>
        <begin position="6"/>
        <end position="28"/>
    </location>
</feature>
<sequence>MLRAIGALIMAALYLIVTLPYLGILGLLRKKWPTLGDRTSFRMVQFGFRMVKLPCGIRLDTCGLENIPKDRPVLFVGNHRSYFDVILTYPQLPPITAFVAKSDFEKVPILPIWMKRLYCEFLVKDDIRQNLESIVRAIGTVKKGVSMFIFPEGKRNTGDDERELLPFHEGSFKIVTKTKCAIVPVAICGTRDLFENHFPKVKGGHVIIEYGKPIETAGMSREELKGIGAKTREIVQEMVVKNHDRL</sequence>
<comment type="pathway">
    <text evidence="1">Lipid metabolism.</text>
</comment>
<keyword evidence="5 8" id="KW-0012">Acyltransferase</keyword>
<keyword evidence="4" id="KW-0443">Lipid metabolism</keyword>
<dbReference type="PANTHER" id="PTHR10434:SF64">
    <property type="entry name" value="1-ACYL-SN-GLYCEROL-3-PHOSPHATE ACYLTRANSFERASE-RELATED"/>
    <property type="match status" value="1"/>
</dbReference>
<dbReference type="CDD" id="cd07989">
    <property type="entry name" value="LPLAT_AGPAT-like"/>
    <property type="match status" value="1"/>
</dbReference>
<dbReference type="SMART" id="SM00563">
    <property type="entry name" value="PlsC"/>
    <property type="match status" value="1"/>
</dbReference>
<keyword evidence="9" id="KW-1185">Reference proteome</keyword>
<keyword evidence="2" id="KW-0444">Lipid biosynthesis</keyword>
<dbReference type="RefSeq" id="WP_154526295.1">
    <property type="nucleotide sequence ID" value="NZ_VULZ01000011.1"/>
</dbReference>
<evidence type="ECO:0000313" key="9">
    <source>
        <dbReference type="Proteomes" id="UP000481852"/>
    </source>
</evidence>
<accession>A0A6L5X7S6</accession>
<protein>
    <submittedName>
        <fullName evidence="8">1-acyl-sn-glycerol-3-phosphate acyltransferase</fullName>
    </submittedName>
</protein>
<keyword evidence="6" id="KW-0472">Membrane</keyword>
<feature type="domain" description="Phospholipid/glycerol acyltransferase" evidence="7">
    <location>
        <begin position="73"/>
        <end position="190"/>
    </location>
</feature>
<evidence type="ECO:0000256" key="4">
    <source>
        <dbReference type="ARBA" id="ARBA00023098"/>
    </source>
</evidence>
<evidence type="ECO:0000256" key="1">
    <source>
        <dbReference type="ARBA" id="ARBA00005189"/>
    </source>
</evidence>
<dbReference type="GO" id="GO:0003841">
    <property type="term" value="F:1-acylglycerol-3-phosphate O-acyltransferase activity"/>
    <property type="evidence" value="ECO:0007669"/>
    <property type="project" value="TreeGrafter"/>
</dbReference>
<evidence type="ECO:0000313" key="8">
    <source>
        <dbReference type="EMBL" id="MSS15445.1"/>
    </source>
</evidence>